<evidence type="ECO:0000313" key="3">
    <source>
        <dbReference type="EMBL" id="ETW36550.1"/>
    </source>
</evidence>
<evidence type="ECO:0000256" key="1">
    <source>
        <dbReference type="SAM" id="MobiDB-lite"/>
    </source>
</evidence>
<keyword evidence="2" id="KW-1133">Transmembrane helix</keyword>
<organism evidence="3 4">
    <name type="scientific">Plasmodium falciparum Tanzania</name>
    <name type="common">2000708</name>
    <dbReference type="NCBI Taxonomy" id="1036725"/>
    <lineage>
        <taxon>Eukaryota</taxon>
        <taxon>Sar</taxon>
        <taxon>Alveolata</taxon>
        <taxon>Apicomplexa</taxon>
        <taxon>Aconoidasida</taxon>
        <taxon>Haemosporida</taxon>
        <taxon>Plasmodiidae</taxon>
        <taxon>Plasmodium</taxon>
        <taxon>Plasmodium (Laverania)</taxon>
    </lineage>
</organism>
<evidence type="ECO:0000313" key="4">
    <source>
        <dbReference type="Proteomes" id="UP000030708"/>
    </source>
</evidence>
<keyword evidence="2" id="KW-0472">Membrane</keyword>
<dbReference type="OrthoDB" id="383915at2759"/>
<protein>
    <recommendedName>
        <fullName evidence="5">EMP1-trafficking protein</fullName>
    </recommendedName>
</protein>
<feature type="region of interest" description="Disordered" evidence="1">
    <location>
        <begin position="139"/>
        <end position="220"/>
    </location>
</feature>
<reference evidence="3 4" key="1">
    <citation type="submission" date="2013-02" db="EMBL/GenBank/DDBJ databases">
        <title>The Genome Annotation of Plasmodium falciparum Tanzania (2000708).</title>
        <authorList>
            <consortium name="The Broad Institute Genome Sequencing Platform"/>
            <consortium name="The Broad Institute Genome Sequencing Center for Infectious Disease"/>
            <person name="Neafsey D."/>
            <person name="Hoffman S."/>
            <person name="Volkman S."/>
            <person name="Rosenthal P."/>
            <person name="Walker B."/>
            <person name="Young S.K."/>
            <person name="Zeng Q."/>
            <person name="Gargeya S."/>
            <person name="Fitzgerald M."/>
            <person name="Haas B."/>
            <person name="Abouelleil A."/>
            <person name="Allen A.W."/>
            <person name="Alvarado L."/>
            <person name="Arachchi H.M."/>
            <person name="Berlin A.M."/>
            <person name="Chapman S.B."/>
            <person name="Gainer-Dewar J."/>
            <person name="Goldberg J."/>
            <person name="Griggs A."/>
            <person name="Gujja S."/>
            <person name="Hansen M."/>
            <person name="Howarth C."/>
            <person name="Imamovic A."/>
            <person name="Ireland A."/>
            <person name="Larimer J."/>
            <person name="McCowan C."/>
            <person name="Murphy C."/>
            <person name="Pearson M."/>
            <person name="Poon T.W."/>
            <person name="Priest M."/>
            <person name="Roberts A."/>
            <person name="Saif S."/>
            <person name="Shea T."/>
            <person name="Sisk P."/>
            <person name="Sykes S."/>
            <person name="Wortman J."/>
            <person name="Nusbaum C."/>
            <person name="Birren B."/>
        </authorList>
    </citation>
    <scope>NUCLEOTIDE SEQUENCE [LARGE SCALE GENOMIC DNA]</scope>
    <source>
        <strain evidence="4">Tanzania (2000708)</strain>
    </source>
</reference>
<evidence type="ECO:0008006" key="5">
    <source>
        <dbReference type="Google" id="ProtNLM"/>
    </source>
</evidence>
<gene>
    <name evidence="3" type="ORF">PFTANZ_02748</name>
</gene>
<keyword evidence="2" id="KW-0812">Transmembrane</keyword>
<evidence type="ECO:0000256" key="2">
    <source>
        <dbReference type="SAM" id="Phobius"/>
    </source>
</evidence>
<dbReference type="AlphaFoldDB" id="A0A024W7Q6"/>
<reference evidence="3 4" key="2">
    <citation type="submission" date="2013-02" db="EMBL/GenBank/DDBJ databases">
        <title>The Genome Sequence of Plasmodium falciparum Tanzania (2000708).</title>
        <authorList>
            <consortium name="The Broad Institute Genome Sequencing Platform"/>
            <consortium name="The Broad Institute Genome Sequencing Center for Infectious Disease"/>
            <person name="Neafsey D."/>
            <person name="Cheeseman I."/>
            <person name="Volkman S."/>
            <person name="Adams J."/>
            <person name="Walker B."/>
            <person name="Young S.K."/>
            <person name="Zeng Q."/>
            <person name="Gargeya S."/>
            <person name="Fitzgerald M."/>
            <person name="Haas B."/>
            <person name="Abouelleil A."/>
            <person name="Alvarado L."/>
            <person name="Arachchi H.M."/>
            <person name="Berlin A.M."/>
            <person name="Chapman S.B."/>
            <person name="Dewar J."/>
            <person name="Goldberg J."/>
            <person name="Griggs A."/>
            <person name="Gujja S."/>
            <person name="Hansen M."/>
            <person name="Howarth C."/>
            <person name="Imamovic A."/>
            <person name="Larimer J."/>
            <person name="McCowan C."/>
            <person name="Murphy C."/>
            <person name="Neiman D."/>
            <person name="Pearson M."/>
            <person name="Priest M."/>
            <person name="Roberts A."/>
            <person name="Saif S."/>
            <person name="Shea T."/>
            <person name="Sisk P."/>
            <person name="Sykes S."/>
            <person name="Wortman J."/>
            <person name="Nusbaum C."/>
            <person name="Birren B."/>
        </authorList>
    </citation>
    <scope>NUCLEOTIDE SEQUENCE [LARGE SCALE GENOMIC DNA]</scope>
    <source>
        <strain evidence="4">Tanzania (2000708)</strain>
    </source>
</reference>
<dbReference type="eggNOG" id="ENOG502RAIM">
    <property type="taxonomic scope" value="Eukaryota"/>
</dbReference>
<feature type="compositionally biased region" description="Polar residues" evidence="1">
    <location>
        <begin position="139"/>
        <end position="168"/>
    </location>
</feature>
<proteinExistence type="predicted"/>
<accession>A0A024W7Q6</accession>
<sequence>MENIINKKNTNGGNSNIFVLLKYSIYTILLWIVTITYNNYTYNGYNNDGSKQVRCKRLLSEPAVEFDTIFDVFKESFLDQMGCSDKDKDEIKNAMKIYYDNIDMNALSNEIQTNDNFFNEFGNDVNSINKIMKTDITNEQGTSADNNTTENNVSTSQVDEQPEASTSGVERMKERSNLFANNLTEEKNDTGDIKKEENKSKPSQLDGNNHKESNVATKKPSKYTLNLDSPLLKSETKSDVKRGSNKSFSLENIGKLDIGSLLAQNLELLKGFALNFQTLSLFFLVFVGQFYPKHFQKAAIFIGMVNVFLECKRLYGRSQKKLK</sequence>
<dbReference type="Proteomes" id="UP000030708">
    <property type="component" value="Unassembled WGS sequence"/>
</dbReference>
<name>A0A024W7Q6_PLAFA</name>
<feature type="compositionally biased region" description="Basic and acidic residues" evidence="1">
    <location>
        <begin position="184"/>
        <end position="200"/>
    </location>
</feature>
<dbReference type="EMBL" id="KI926407">
    <property type="protein sequence ID" value="ETW36550.1"/>
    <property type="molecule type" value="Genomic_DNA"/>
</dbReference>
<feature type="transmembrane region" description="Helical" evidence="2">
    <location>
        <begin position="17"/>
        <end position="37"/>
    </location>
</feature>